<sequence>MINNHYEVVIVGAGSMGMAAGYYLSKLGIKTLLLDSHNPPHDRGSHHGATRIIRHAYGEGRQYVPLVLRAQQLWGELQNESNMPLFMRTGVLSAGAPGSAFTKEVLQSAKEFSLPVEELSSEEMSYRWPGLTFPEGFAGCLETNSGVLFSEQCIRAFRDLGLANGMTLLPYTKVEKLEVNSGGGAVIQTAHDSYHTDFIVISAGARSNKLLKDLGLDLPLQPVRKTVSWFQCEQKLFDSDVFPAFTVDLIDSHYYGFPSINESGLKIGRHDGGFQVDPDDEIRPYGLDDEKDIRSFLQKFMPLANGPLLKGSTCLYTLTPDEHFIIDQHPEFSHVFISTGFSGHGFKFSSVVGELISKFITKGKIGYDISGFSLKNRIKD</sequence>
<proteinExistence type="predicted"/>
<evidence type="ECO:0000313" key="7">
    <source>
        <dbReference type="EMBL" id="MDQ0199130.1"/>
    </source>
</evidence>
<dbReference type="Proteomes" id="UP001224122">
    <property type="component" value="Unassembled WGS sequence"/>
</dbReference>
<keyword evidence="4" id="KW-0560">Oxidoreductase</keyword>
<dbReference type="InterPro" id="IPR045170">
    <property type="entry name" value="MTOX"/>
</dbReference>
<keyword evidence="3" id="KW-0274">FAD</keyword>
<evidence type="ECO:0000256" key="3">
    <source>
        <dbReference type="ARBA" id="ARBA00022827"/>
    </source>
</evidence>
<feature type="transmembrane region" description="Helical" evidence="5">
    <location>
        <begin position="6"/>
        <end position="24"/>
    </location>
</feature>
<feature type="domain" description="FAD dependent oxidoreductase" evidence="6">
    <location>
        <begin position="8"/>
        <end position="357"/>
    </location>
</feature>
<comment type="caution">
    <text evidence="7">The sequence shown here is derived from an EMBL/GenBank/DDBJ whole genome shotgun (WGS) entry which is preliminary data.</text>
</comment>
<accession>A0ABT9XUA7</accession>
<dbReference type="SUPFAM" id="SSF54373">
    <property type="entry name" value="FAD-linked reductases, C-terminal domain"/>
    <property type="match status" value="1"/>
</dbReference>
<keyword evidence="2" id="KW-0285">Flavoprotein</keyword>
<keyword evidence="5" id="KW-1133">Transmembrane helix</keyword>
<dbReference type="Pfam" id="PF01266">
    <property type="entry name" value="DAO"/>
    <property type="match status" value="1"/>
</dbReference>
<gene>
    <name evidence="7" type="ORF">J2S10_002288</name>
</gene>
<dbReference type="PANTHER" id="PTHR10961:SF7">
    <property type="entry name" value="FAD DEPENDENT OXIDOREDUCTASE DOMAIN-CONTAINING PROTEIN"/>
    <property type="match status" value="1"/>
</dbReference>
<dbReference type="SUPFAM" id="SSF51905">
    <property type="entry name" value="FAD/NAD(P)-binding domain"/>
    <property type="match status" value="1"/>
</dbReference>
<dbReference type="PANTHER" id="PTHR10961">
    <property type="entry name" value="PEROXISOMAL SARCOSINE OXIDASE"/>
    <property type="match status" value="1"/>
</dbReference>
<dbReference type="InterPro" id="IPR006076">
    <property type="entry name" value="FAD-dep_OxRdtase"/>
</dbReference>
<dbReference type="EMBL" id="JAUSTW010000003">
    <property type="protein sequence ID" value="MDQ0199130.1"/>
    <property type="molecule type" value="Genomic_DNA"/>
</dbReference>
<organism evidence="7 8">
    <name type="scientific">Neobacillus ginsengisoli</name>
    <dbReference type="NCBI Taxonomy" id="904295"/>
    <lineage>
        <taxon>Bacteria</taxon>
        <taxon>Bacillati</taxon>
        <taxon>Bacillota</taxon>
        <taxon>Bacilli</taxon>
        <taxon>Bacillales</taxon>
        <taxon>Bacillaceae</taxon>
        <taxon>Neobacillus</taxon>
    </lineage>
</organism>
<evidence type="ECO:0000256" key="4">
    <source>
        <dbReference type="ARBA" id="ARBA00023002"/>
    </source>
</evidence>
<dbReference type="Gene3D" id="3.50.50.60">
    <property type="entry name" value="FAD/NAD(P)-binding domain"/>
    <property type="match status" value="1"/>
</dbReference>
<name>A0ABT9XUA7_9BACI</name>
<evidence type="ECO:0000256" key="1">
    <source>
        <dbReference type="ARBA" id="ARBA00001974"/>
    </source>
</evidence>
<keyword evidence="5" id="KW-0472">Membrane</keyword>
<protein>
    <submittedName>
        <fullName evidence="7">Monomeric sarcosine oxidase</fullName>
    </submittedName>
</protein>
<evidence type="ECO:0000256" key="5">
    <source>
        <dbReference type="SAM" id="Phobius"/>
    </source>
</evidence>
<evidence type="ECO:0000259" key="6">
    <source>
        <dbReference type="Pfam" id="PF01266"/>
    </source>
</evidence>
<keyword evidence="5" id="KW-0812">Transmembrane</keyword>
<keyword evidence="8" id="KW-1185">Reference proteome</keyword>
<reference evidence="7 8" key="1">
    <citation type="submission" date="2023-07" db="EMBL/GenBank/DDBJ databases">
        <title>Genomic Encyclopedia of Type Strains, Phase IV (KMG-IV): sequencing the most valuable type-strain genomes for metagenomic binning, comparative biology and taxonomic classification.</title>
        <authorList>
            <person name="Goeker M."/>
        </authorList>
    </citation>
    <scope>NUCLEOTIDE SEQUENCE [LARGE SCALE GENOMIC DNA]</scope>
    <source>
        <strain evidence="7 8">DSM 27594</strain>
    </source>
</reference>
<comment type="cofactor">
    <cofactor evidence="1">
        <name>FAD</name>
        <dbReference type="ChEBI" id="CHEBI:57692"/>
    </cofactor>
</comment>
<dbReference type="Gene3D" id="3.30.9.10">
    <property type="entry name" value="D-Amino Acid Oxidase, subunit A, domain 2"/>
    <property type="match status" value="1"/>
</dbReference>
<dbReference type="InterPro" id="IPR036188">
    <property type="entry name" value="FAD/NAD-bd_sf"/>
</dbReference>
<dbReference type="NCBIfam" id="NF008425">
    <property type="entry name" value="PRK11259.1"/>
    <property type="match status" value="1"/>
</dbReference>
<evidence type="ECO:0000256" key="2">
    <source>
        <dbReference type="ARBA" id="ARBA00022630"/>
    </source>
</evidence>
<evidence type="ECO:0000313" key="8">
    <source>
        <dbReference type="Proteomes" id="UP001224122"/>
    </source>
</evidence>